<accession>A0A268EUP5</accession>
<dbReference type="InterPro" id="IPR017853">
    <property type="entry name" value="GH"/>
</dbReference>
<dbReference type="EMBL" id="NPBY01000034">
    <property type="protein sequence ID" value="PAD76849.1"/>
    <property type="molecule type" value="Genomic_DNA"/>
</dbReference>
<gene>
    <name evidence="3" type="ORF">CHH67_11455</name>
</gene>
<evidence type="ECO:0000256" key="1">
    <source>
        <dbReference type="SAM" id="MobiDB-lite"/>
    </source>
</evidence>
<dbReference type="AlphaFoldDB" id="A0A268EUP5"/>
<dbReference type="OrthoDB" id="7054537at2"/>
<organism evidence="3 4">
    <name type="scientific">Paenibacillus campinasensis</name>
    <dbReference type="NCBI Taxonomy" id="66347"/>
    <lineage>
        <taxon>Bacteria</taxon>
        <taxon>Bacillati</taxon>
        <taxon>Bacillota</taxon>
        <taxon>Bacilli</taxon>
        <taxon>Bacillales</taxon>
        <taxon>Paenibacillaceae</taxon>
        <taxon>Paenibacillus</taxon>
    </lineage>
</organism>
<dbReference type="Proteomes" id="UP000215596">
    <property type="component" value="Unassembled WGS sequence"/>
</dbReference>
<name>A0A268EUP5_9BACL</name>
<reference evidence="3 4" key="1">
    <citation type="submission" date="2017-07" db="EMBL/GenBank/DDBJ databases">
        <title>Isolation and whole genome analysis of endospore-forming bacteria from heroin.</title>
        <authorList>
            <person name="Kalinowski J."/>
            <person name="Ahrens B."/>
            <person name="Al-Dilaimi A."/>
            <person name="Winkler A."/>
            <person name="Wibberg D."/>
            <person name="Schleenbecker U."/>
            <person name="Ruckert C."/>
            <person name="Wolfel R."/>
            <person name="Grass G."/>
        </authorList>
    </citation>
    <scope>NUCLEOTIDE SEQUENCE [LARGE SCALE GENOMIC DNA]</scope>
    <source>
        <strain evidence="3 4">7537-G1</strain>
    </source>
</reference>
<dbReference type="SUPFAM" id="SSF51445">
    <property type="entry name" value="(Trans)glycosidases"/>
    <property type="match status" value="1"/>
</dbReference>
<protein>
    <recommendedName>
        <fullName evidence="5">Glycosyl hydrolase-like 10 domain-containing protein</fullName>
    </recommendedName>
</protein>
<sequence length="599" mass="67668">MNVKKRQMLIVLLTALLLAGFQAPAHGEATGVRATWVWQTEFIADRGEQLIAFAKDEGINLIYLQIQRQLPKPMYEHFIQQAHENGIAVHALGGDPRWALAEYRNDMLDFADWVTSYNREAAARFDGIHLDIEPYVLDQWEDQHPSIIESWQRNLTAFLNTISDAGLETGIDIPFWFDSFTLADGTGLNESLMNDFDYVTVMAYRNQLDSANGIISLVQSELELASRLGHRVIVAVNTKEMPKEPHTSFYGLGKTYMNQTLLELQHELSSFPSFAGLAIHDYRSWESMPHSEDSGPNQPPDNEAPAPIPDPVPEPAPDPGTGEPVPAPDPIEHAGPIRGTYIWEAEQAVHESQEILEFAREKNLNLMYVRLDLEQPFSAYSSFVRDAAEAGIEVHALGGHPLWALEENRDRMMRLVHYVKDYNRNVDSLSRFHGIHLDIEPYVLPGWSSHTPDIISQWTSNIDAFVREMRRDSELKSSMDMAAWLDKHAVPGENLSLAKWMISRMDHVSVMAFRDTAEGSNGIVSIAREEIAYADELGKSILLSVEMKESHEGNHITFYEEGAAYMEEELAKLPGLLQHSSSYSGIVVHAYDYWKNARP</sequence>
<keyword evidence="2" id="KW-0732">Signal</keyword>
<feature type="signal peptide" evidence="2">
    <location>
        <begin position="1"/>
        <end position="27"/>
    </location>
</feature>
<evidence type="ECO:0000313" key="3">
    <source>
        <dbReference type="EMBL" id="PAD76849.1"/>
    </source>
</evidence>
<evidence type="ECO:0008006" key="5">
    <source>
        <dbReference type="Google" id="ProtNLM"/>
    </source>
</evidence>
<feature type="compositionally biased region" description="Pro residues" evidence="1">
    <location>
        <begin position="306"/>
        <end position="318"/>
    </location>
</feature>
<feature type="chain" id="PRO_5032894104" description="Glycosyl hydrolase-like 10 domain-containing protein" evidence="2">
    <location>
        <begin position="28"/>
        <end position="599"/>
    </location>
</feature>
<feature type="region of interest" description="Disordered" evidence="1">
    <location>
        <begin position="286"/>
        <end position="333"/>
    </location>
</feature>
<evidence type="ECO:0000313" key="4">
    <source>
        <dbReference type="Proteomes" id="UP000215596"/>
    </source>
</evidence>
<dbReference type="RefSeq" id="WP_095265322.1">
    <property type="nucleotide sequence ID" value="NZ_NPBY01000034.1"/>
</dbReference>
<proteinExistence type="predicted"/>
<comment type="caution">
    <text evidence="3">The sequence shown here is derived from an EMBL/GenBank/DDBJ whole genome shotgun (WGS) entry which is preliminary data.</text>
</comment>
<evidence type="ECO:0000256" key="2">
    <source>
        <dbReference type="SAM" id="SignalP"/>
    </source>
</evidence>